<protein>
    <submittedName>
        <fullName evidence="2">Uncharacterized protein</fullName>
    </submittedName>
</protein>
<dbReference type="Proteomes" id="UP001163046">
    <property type="component" value="Unassembled WGS sequence"/>
</dbReference>
<feature type="region of interest" description="Disordered" evidence="1">
    <location>
        <begin position="1"/>
        <end position="44"/>
    </location>
</feature>
<organism evidence="2 3">
    <name type="scientific">Desmophyllum pertusum</name>
    <dbReference type="NCBI Taxonomy" id="174260"/>
    <lineage>
        <taxon>Eukaryota</taxon>
        <taxon>Metazoa</taxon>
        <taxon>Cnidaria</taxon>
        <taxon>Anthozoa</taxon>
        <taxon>Hexacorallia</taxon>
        <taxon>Scleractinia</taxon>
        <taxon>Caryophylliina</taxon>
        <taxon>Caryophylliidae</taxon>
        <taxon>Desmophyllum</taxon>
    </lineage>
</organism>
<name>A0A9W9Y9K1_9CNID</name>
<evidence type="ECO:0000256" key="1">
    <source>
        <dbReference type="SAM" id="MobiDB-lite"/>
    </source>
</evidence>
<dbReference type="EMBL" id="MU827800">
    <property type="protein sequence ID" value="KAJ7327705.1"/>
    <property type="molecule type" value="Genomic_DNA"/>
</dbReference>
<proteinExistence type="predicted"/>
<sequence>MSLQHDSASDSASDEMRLHEIDQSAGSSLTLQTDPYQSEVQSFDSLPPEIMEGIDERSDHAQSKNELTICDQLTMLQDTFKTVGGDLEEIKTLMFKLRDVLKTDGADEVEINKQRYGCSGESSTDISVIEEDDDNSSLPRDRRKCPTRESSSDSLDADSKYSTLISDIEVLRNKLVSLKRNLAE</sequence>
<evidence type="ECO:0000313" key="2">
    <source>
        <dbReference type="EMBL" id="KAJ7327705.1"/>
    </source>
</evidence>
<feature type="compositionally biased region" description="Polar residues" evidence="1">
    <location>
        <begin position="1"/>
        <end position="11"/>
    </location>
</feature>
<feature type="region of interest" description="Disordered" evidence="1">
    <location>
        <begin position="131"/>
        <end position="158"/>
    </location>
</feature>
<reference evidence="2" key="1">
    <citation type="submission" date="2023-01" db="EMBL/GenBank/DDBJ databases">
        <title>Genome assembly of the deep-sea coral Lophelia pertusa.</title>
        <authorList>
            <person name="Herrera S."/>
            <person name="Cordes E."/>
        </authorList>
    </citation>
    <scope>NUCLEOTIDE SEQUENCE</scope>
    <source>
        <strain evidence="2">USNM1676648</strain>
        <tissue evidence="2">Polyp</tissue>
    </source>
</reference>
<evidence type="ECO:0000313" key="3">
    <source>
        <dbReference type="Proteomes" id="UP001163046"/>
    </source>
</evidence>
<dbReference type="OrthoDB" id="5990254at2759"/>
<accession>A0A9W9Y9K1</accession>
<keyword evidence="3" id="KW-1185">Reference proteome</keyword>
<dbReference type="AlphaFoldDB" id="A0A9W9Y9K1"/>
<feature type="compositionally biased region" description="Polar residues" evidence="1">
    <location>
        <begin position="24"/>
        <end position="44"/>
    </location>
</feature>
<comment type="caution">
    <text evidence="2">The sequence shown here is derived from an EMBL/GenBank/DDBJ whole genome shotgun (WGS) entry which is preliminary data.</text>
</comment>
<gene>
    <name evidence="2" type="ORF">OS493_026583</name>
</gene>